<feature type="compositionally biased region" description="Basic residues" evidence="1">
    <location>
        <begin position="43"/>
        <end position="56"/>
    </location>
</feature>
<evidence type="ECO:0000313" key="2">
    <source>
        <dbReference type="EMBL" id="EFH28709.1"/>
    </source>
</evidence>
<keyword evidence="3" id="KW-1185">Reference proteome</keyword>
<feature type="compositionally biased region" description="Basic and acidic residues" evidence="1">
    <location>
        <begin position="96"/>
        <end position="112"/>
    </location>
</feature>
<dbReference type="EMBL" id="CM000951">
    <property type="protein sequence ID" value="EFH28709.1"/>
    <property type="molecule type" value="Genomic_DNA"/>
</dbReference>
<feature type="non-terminal residue" evidence="2">
    <location>
        <position position="252"/>
    </location>
</feature>
<feature type="non-terminal residue" evidence="2">
    <location>
        <position position="1"/>
    </location>
</feature>
<feature type="compositionally biased region" description="Basic and acidic residues" evidence="1">
    <location>
        <begin position="148"/>
        <end position="165"/>
    </location>
</feature>
<proteinExistence type="predicted"/>
<dbReference type="HOGENOM" id="CLU_1104786_0_0_11"/>
<feature type="compositionally biased region" description="Basic and acidic residues" evidence="1">
    <location>
        <begin position="57"/>
        <end position="69"/>
    </location>
</feature>
<dbReference type="Proteomes" id="UP000002785">
    <property type="component" value="Chromosome"/>
</dbReference>
<accession>D6XAF0</accession>
<feature type="compositionally biased region" description="Low complexity" evidence="1">
    <location>
        <begin position="17"/>
        <end position="30"/>
    </location>
</feature>
<gene>
    <name evidence="2" type="ORF">SSEG_10952</name>
</gene>
<reference evidence="2" key="1">
    <citation type="submission" date="2009-10" db="EMBL/GenBank/DDBJ databases">
        <title>The genome sequence of Streptomyces sviceus strain ATCC 29083.</title>
        <authorList>
            <consortium name="The Broad Institute Genome Sequencing Platform"/>
            <consortium name="Broad Institute Microbial Sequencing Center"/>
            <person name="Fischbach M."/>
            <person name="Godfrey P."/>
            <person name="Ward D."/>
            <person name="Young S."/>
            <person name="Zeng Q."/>
            <person name="Koehrsen M."/>
            <person name="Alvarado L."/>
            <person name="Berlin A.M."/>
            <person name="Bochicchio J."/>
            <person name="Borenstein D."/>
            <person name="Chapman S.B."/>
            <person name="Chen Z."/>
            <person name="Engels R."/>
            <person name="Freedman E."/>
            <person name="Gellesch M."/>
            <person name="Goldberg J."/>
            <person name="Griggs A."/>
            <person name="Gujja S."/>
            <person name="Heilman E.R."/>
            <person name="Heiman D.I."/>
            <person name="Hepburn T.A."/>
            <person name="Howarth C."/>
            <person name="Jen D."/>
            <person name="Larson L."/>
            <person name="Lewis B."/>
            <person name="Mehta T."/>
            <person name="Park D."/>
            <person name="Pearson M."/>
            <person name="Richards J."/>
            <person name="Roberts A."/>
            <person name="Saif S."/>
            <person name="Shea T.D."/>
            <person name="Shenoy N."/>
            <person name="Sisk P."/>
            <person name="Stolte C."/>
            <person name="Sykes S.N."/>
            <person name="Thomson T."/>
            <person name="Walk T."/>
            <person name="White J."/>
            <person name="Yandava C."/>
            <person name="Straight P."/>
            <person name="Clardy J."/>
            <person name="Hung D."/>
            <person name="Kolter R."/>
            <person name="Mekalanos J."/>
            <person name="Walker S."/>
            <person name="Walsh C.T."/>
            <person name="Wieland-Brown L.C."/>
            <person name="Haas B."/>
            <person name="Nusbaum C."/>
            <person name="Birren B."/>
        </authorList>
    </citation>
    <scope>NUCLEOTIDE SEQUENCE [LARGE SCALE GENOMIC DNA]</scope>
    <source>
        <strain evidence="2">ATCC 29083</strain>
    </source>
</reference>
<feature type="region of interest" description="Disordered" evidence="1">
    <location>
        <begin position="1"/>
        <end position="252"/>
    </location>
</feature>
<dbReference type="AlphaFoldDB" id="D6XAF0"/>
<feature type="compositionally biased region" description="Basic and acidic residues" evidence="1">
    <location>
        <begin position="120"/>
        <end position="133"/>
    </location>
</feature>
<feature type="compositionally biased region" description="Basic residues" evidence="1">
    <location>
        <begin position="173"/>
        <end position="191"/>
    </location>
</feature>
<evidence type="ECO:0000313" key="3">
    <source>
        <dbReference type="Proteomes" id="UP000002785"/>
    </source>
</evidence>
<feature type="compositionally biased region" description="Gly residues" evidence="1">
    <location>
        <begin position="1"/>
        <end position="11"/>
    </location>
</feature>
<protein>
    <submittedName>
        <fullName evidence="2">Transcriptional regulator</fullName>
    </submittedName>
</protein>
<organism evidence="2 3">
    <name type="scientific">Streptomyces sviceus (strain ATCC 29083 / DSM 924 / JCM 4929 / NBRC 13980 / NCIMB 11184 / NRRL 5439 / UC 5370)</name>
    <dbReference type="NCBI Taxonomy" id="463191"/>
    <lineage>
        <taxon>Bacteria</taxon>
        <taxon>Bacillati</taxon>
        <taxon>Actinomycetota</taxon>
        <taxon>Actinomycetes</taxon>
        <taxon>Kitasatosporales</taxon>
        <taxon>Streptomycetaceae</taxon>
        <taxon>Streptomyces</taxon>
    </lineage>
</organism>
<sequence>GQQRGGRGGHGPRSSRRGQAGVRGGAAPRPRGGGVRRDAVPRRPARRGRLPHRGPLHRADHPGRGERHRGPVRRSGDPGVRQADAGAHRVGGQGHRPSERVGRLGSRRDRSGTHATPVHGDAELDRRDGDGRRVGPRARAAPTRGHRPRGDREALFRRGRGDARGQRGGPALRPRRRPAGGPAARRRRAVARWRPASPSRARRGGARPGRCPYRPGTRALRGGTHPGHGPHPGRGPRRARRGGAGPARHEHL</sequence>
<evidence type="ECO:0000256" key="1">
    <source>
        <dbReference type="SAM" id="MobiDB-lite"/>
    </source>
</evidence>
<name>D6XAF0_STRX2</name>